<reference evidence="2" key="1">
    <citation type="submission" date="2020-11" db="EMBL/GenBank/DDBJ databases">
        <authorList>
            <person name="Whiteford S."/>
        </authorList>
    </citation>
    <scope>NUCLEOTIDE SEQUENCE</scope>
</reference>
<comment type="caution">
    <text evidence="2">The sequence shown here is derived from an EMBL/GenBank/DDBJ whole genome shotgun (WGS) entry which is preliminary data.</text>
</comment>
<feature type="region of interest" description="Disordered" evidence="1">
    <location>
        <begin position="231"/>
        <end position="255"/>
    </location>
</feature>
<feature type="compositionally biased region" description="Low complexity" evidence="1">
    <location>
        <begin position="242"/>
        <end position="251"/>
    </location>
</feature>
<feature type="region of interest" description="Disordered" evidence="1">
    <location>
        <begin position="289"/>
        <end position="317"/>
    </location>
</feature>
<gene>
    <name evidence="2" type="ORF">PLXY2_LOCUS3474</name>
</gene>
<evidence type="ECO:0000313" key="2">
    <source>
        <dbReference type="EMBL" id="CAG9105499.1"/>
    </source>
</evidence>
<name>A0A8S4DW87_PLUXY</name>
<dbReference type="EMBL" id="CAJHNJ030000009">
    <property type="protein sequence ID" value="CAG9105499.1"/>
    <property type="molecule type" value="Genomic_DNA"/>
</dbReference>
<evidence type="ECO:0000313" key="3">
    <source>
        <dbReference type="Proteomes" id="UP000653454"/>
    </source>
</evidence>
<organism evidence="2 3">
    <name type="scientific">Plutella xylostella</name>
    <name type="common">Diamondback moth</name>
    <name type="synonym">Plutella maculipennis</name>
    <dbReference type="NCBI Taxonomy" id="51655"/>
    <lineage>
        <taxon>Eukaryota</taxon>
        <taxon>Metazoa</taxon>
        <taxon>Ecdysozoa</taxon>
        <taxon>Arthropoda</taxon>
        <taxon>Hexapoda</taxon>
        <taxon>Insecta</taxon>
        <taxon>Pterygota</taxon>
        <taxon>Neoptera</taxon>
        <taxon>Endopterygota</taxon>
        <taxon>Lepidoptera</taxon>
        <taxon>Glossata</taxon>
        <taxon>Ditrysia</taxon>
        <taxon>Yponomeutoidea</taxon>
        <taxon>Plutellidae</taxon>
        <taxon>Plutella</taxon>
    </lineage>
</organism>
<protein>
    <submittedName>
        <fullName evidence="2">(diamondback moth) hypothetical protein</fullName>
    </submittedName>
</protein>
<sequence length="507" mass="54866">MPNASLCNFSVFLFERFGYFRPQVVNIPSGIECRDEVFAAHQLQHADLKPPLDEEPALEVPTAAPEEERPIPVTESIFAPRNKEMNEGFLMFSQDEGRTMFKEEPEDLTHLAPTAGDACIPLENNVFEMLDEFILSDNYCNGFLGDAGSPGDSLGDSLAGDPFLISSPETQETDSSCEQSSLLTELSLDAFDARSDELDGGKSPFIPMADELPLLEPAVMWGALPEGVSLAKPAPSEPAPAPALRSLLAAPPTGPPPHDLITNIYSDQGLIPSRAVSSWDTGVKRVIKQEEAPAAKRARRSPSPPRAPQPAPQPAAPRSSVLMNLLDIPRPAQLIPSRVTLQPTANIAPIGPQQLLMQTRKLSPHAATPTVTQVPKIQVSPTTANTIRPITNPMSPLSLSIDTSMYGVYGRNCSPAISPAQKERLLSPYSTPPSMSPAEKYTIYSPSGTPTQVLQSNCDPYLTNKSVSPSIGLQRDTQQEMLMDPSMAADFWSDADMILTAFDDVRL</sequence>
<proteinExistence type="predicted"/>
<keyword evidence="3" id="KW-1185">Reference proteome</keyword>
<dbReference type="AlphaFoldDB" id="A0A8S4DW87"/>
<evidence type="ECO:0000256" key="1">
    <source>
        <dbReference type="SAM" id="MobiDB-lite"/>
    </source>
</evidence>
<feature type="region of interest" description="Disordered" evidence="1">
    <location>
        <begin position="153"/>
        <end position="177"/>
    </location>
</feature>
<feature type="compositionally biased region" description="Pro residues" evidence="1">
    <location>
        <begin position="302"/>
        <end position="315"/>
    </location>
</feature>
<dbReference type="Proteomes" id="UP000653454">
    <property type="component" value="Unassembled WGS sequence"/>
</dbReference>
<accession>A0A8S4DW87</accession>
<feature type="compositionally biased region" description="Polar residues" evidence="1">
    <location>
        <begin position="167"/>
        <end position="177"/>
    </location>
</feature>